<dbReference type="Pfam" id="PF13716">
    <property type="entry name" value="CRAL_TRIO_2"/>
    <property type="match status" value="1"/>
</dbReference>
<keyword evidence="5" id="KW-1185">Reference proteome</keyword>
<keyword evidence="1" id="KW-0344">Guanine-nucleotide releasing factor</keyword>
<dbReference type="AlphaFoldDB" id="A0A9J6C5J3"/>
<comment type="caution">
    <text evidence="4">The sequence shown here is derived from an EMBL/GenBank/DDBJ whole genome shotgun (WGS) entry which is preliminary data.</text>
</comment>
<feature type="domain" description="CRAL-TRIO" evidence="3">
    <location>
        <begin position="100"/>
        <end position="198"/>
    </location>
</feature>
<reference evidence="4" key="1">
    <citation type="submission" date="2021-03" db="EMBL/GenBank/DDBJ databases">
        <title>Chromosome level genome of the anhydrobiotic midge Polypedilum vanderplanki.</title>
        <authorList>
            <person name="Yoshida Y."/>
            <person name="Kikawada T."/>
            <person name="Gusev O."/>
        </authorList>
    </citation>
    <scope>NUCLEOTIDE SEQUENCE</scope>
    <source>
        <strain evidence="4">NIAS01</strain>
        <tissue evidence="4">Whole body or cell culture</tissue>
    </source>
</reference>
<dbReference type="InterPro" id="IPR056466">
    <property type="entry name" value="Spectrin_DBS"/>
</dbReference>
<organism evidence="4 5">
    <name type="scientific">Polypedilum vanderplanki</name>
    <name type="common">Sleeping chironomid midge</name>
    <dbReference type="NCBI Taxonomy" id="319348"/>
    <lineage>
        <taxon>Eukaryota</taxon>
        <taxon>Metazoa</taxon>
        <taxon>Ecdysozoa</taxon>
        <taxon>Arthropoda</taxon>
        <taxon>Hexapoda</taxon>
        <taxon>Insecta</taxon>
        <taxon>Pterygota</taxon>
        <taxon>Neoptera</taxon>
        <taxon>Endopterygota</taxon>
        <taxon>Diptera</taxon>
        <taxon>Nematocera</taxon>
        <taxon>Chironomoidea</taxon>
        <taxon>Chironomidae</taxon>
        <taxon>Chironominae</taxon>
        <taxon>Polypedilum</taxon>
        <taxon>Polypedilum</taxon>
    </lineage>
</organism>
<dbReference type="GO" id="GO:0005737">
    <property type="term" value="C:cytoplasm"/>
    <property type="evidence" value="ECO:0007669"/>
    <property type="project" value="TreeGrafter"/>
</dbReference>
<evidence type="ECO:0000313" key="4">
    <source>
        <dbReference type="EMBL" id="KAG5677173.1"/>
    </source>
</evidence>
<dbReference type="Gene3D" id="3.40.525.10">
    <property type="entry name" value="CRAL-TRIO lipid binding domain"/>
    <property type="match status" value="1"/>
</dbReference>
<dbReference type="SMART" id="SM00516">
    <property type="entry name" value="SEC14"/>
    <property type="match status" value="1"/>
</dbReference>
<dbReference type="OrthoDB" id="10004999at2759"/>
<dbReference type="Proteomes" id="UP001107558">
    <property type="component" value="Chromosome 2"/>
</dbReference>
<dbReference type="PROSITE" id="PS50191">
    <property type="entry name" value="CRAL_TRIO"/>
    <property type="match status" value="1"/>
</dbReference>
<accession>A0A9J6C5J3</accession>
<protein>
    <recommendedName>
        <fullName evidence="3">CRAL-TRIO domain-containing protein</fullName>
    </recommendedName>
</protein>
<gene>
    <name evidence="4" type="ORF">PVAND_006954</name>
</gene>
<feature type="compositionally biased region" description="Polar residues" evidence="2">
    <location>
        <begin position="586"/>
        <end position="596"/>
    </location>
</feature>
<dbReference type="GO" id="GO:0005085">
    <property type="term" value="F:guanyl-nucleotide exchange factor activity"/>
    <property type="evidence" value="ECO:0007669"/>
    <property type="project" value="UniProtKB-KW"/>
</dbReference>
<dbReference type="InterPro" id="IPR001251">
    <property type="entry name" value="CRAL-TRIO_dom"/>
</dbReference>
<evidence type="ECO:0000259" key="3">
    <source>
        <dbReference type="PROSITE" id="PS50191"/>
    </source>
</evidence>
<dbReference type="Pfam" id="PF23289">
    <property type="entry name" value="Spectrin_5"/>
    <property type="match status" value="1"/>
</dbReference>
<dbReference type="InterPro" id="IPR036865">
    <property type="entry name" value="CRAL-TRIO_dom_sf"/>
</dbReference>
<dbReference type="EMBL" id="JADBJN010000002">
    <property type="protein sequence ID" value="KAG5677173.1"/>
    <property type="molecule type" value="Genomic_DNA"/>
</dbReference>
<proteinExistence type="predicted"/>
<dbReference type="Gene3D" id="1.20.58.60">
    <property type="match status" value="1"/>
</dbReference>
<dbReference type="InterPro" id="IPR051336">
    <property type="entry name" value="RhoGEF_Guanine_NuclExch_SF"/>
</dbReference>
<dbReference type="SUPFAM" id="SSF52087">
    <property type="entry name" value="CRAL/TRIO domain"/>
    <property type="match status" value="1"/>
</dbReference>
<name>A0A9J6C5J3_POLVA</name>
<dbReference type="PANTHER" id="PTHR22826:SF211">
    <property type="entry name" value="LD43457P"/>
    <property type="match status" value="1"/>
</dbReference>
<feature type="region of interest" description="Disordered" evidence="2">
    <location>
        <begin position="550"/>
        <end position="596"/>
    </location>
</feature>
<sequence length="596" mass="68848">MSHDDSMAQMNVSESLTSILTRSSNGSHKQKTLSISSAEEPLHISDVADLLHPQYAIITGGRSSLEGSPIIQFPDHNSFHLLSDRDYQRLIQYLVGVFSLQDSDLGFHLIIDRRQSTWGAVKTVLGRISSYFPAIIQCVYVIRPAGFLQKAISEVSSKFFREEFRFKLIICAQVEELQNFIHKSQLTMDLGGDLFYSHHEWIQQRISLENFSAQTTLVAHHLEGFMRQIHDTEFPNSVESTEELLIEQSAQYNKLKEEILSVGRQGEELLAEIRRKQELCVDRIGNISSIERAETHHLHFNCSLEFISRDTSRLIVQLQETELRFDHFYDEHTRELRNCLELRRFEQDFRELQSKFENYLRIINEMTEIGDTVVRIDQLIQETEEFKLSCEEEVKRAINVIKNGRSIIQKNDKSSSKDMVEPKCGELTRIIDIFNEKISKRTETLSNAHRLMERVEKANEWCAKGIDLLASQRIENTSLSSEIAEQKLQEISRFIESAEDFELSSLKDLKSCQEENTSLETIILSQVLQRIDDVTLMCEKRISTLKKLASKPQRPVQTVQPEPAVPLQPKSDAPNLRNNKKKSTHEVSQYFSSFNY</sequence>
<dbReference type="CDD" id="cd00170">
    <property type="entry name" value="SEC14"/>
    <property type="match status" value="1"/>
</dbReference>
<dbReference type="SUPFAM" id="SSF46966">
    <property type="entry name" value="Spectrin repeat"/>
    <property type="match status" value="1"/>
</dbReference>
<evidence type="ECO:0000256" key="1">
    <source>
        <dbReference type="ARBA" id="ARBA00022658"/>
    </source>
</evidence>
<dbReference type="PANTHER" id="PTHR22826">
    <property type="entry name" value="RHO GUANINE EXCHANGE FACTOR-RELATED"/>
    <property type="match status" value="1"/>
</dbReference>
<evidence type="ECO:0000313" key="5">
    <source>
        <dbReference type="Proteomes" id="UP001107558"/>
    </source>
</evidence>
<evidence type="ECO:0000256" key="2">
    <source>
        <dbReference type="SAM" id="MobiDB-lite"/>
    </source>
</evidence>